<evidence type="ECO:0000313" key="11">
    <source>
        <dbReference type="EMBL" id="EAK88271.1"/>
    </source>
</evidence>
<feature type="compositionally biased region" description="Low complexity" evidence="8">
    <location>
        <begin position="254"/>
        <end position="271"/>
    </location>
</feature>
<dbReference type="OrthoDB" id="1410009at2759"/>
<dbReference type="Gene3D" id="1.10.10.60">
    <property type="entry name" value="Homeodomain-like"/>
    <property type="match status" value="2"/>
</dbReference>
<dbReference type="CDD" id="cd11659">
    <property type="entry name" value="SANT_CDC5_II"/>
    <property type="match status" value="1"/>
</dbReference>
<evidence type="ECO:0000313" key="12">
    <source>
        <dbReference type="Proteomes" id="UP000006726"/>
    </source>
</evidence>
<dbReference type="CDD" id="cd00167">
    <property type="entry name" value="SANT"/>
    <property type="match status" value="1"/>
</dbReference>
<evidence type="ECO:0000256" key="2">
    <source>
        <dbReference type="ARBA" id="ARBA00022664"/>
    </source>
</evidence>
<dbReference type="PROSITE" id="PS51294">
    <property type="entry name" value="HTH_MYB"/>
    <property type="match status" value="2"/>
</dbReference>
<dbReference type="GO" id="GO:0000974">
    <property type="term" value="C:Prp19 complex"/>
    <property type="evidence" value="ECO:0007669"/>
    <property type="project" value="InterPro"/>
</dbReference>
<evidence type="ECO:0000256" key="7">
    <source>
        <dbReference type="ARBA" id="ARBA00023242"/>
    </source>
</evidence>
<dbReference type="InParanoid" id="Q5CS60"/>
<comment type="similarity">
    <text evidence="1">Belongs to the CEF1 family.</text>
</comment>
<keyword evidence="12" id="KW-1185">Reference proteome</keyword>
<dbReference type="SMART" id="SM00717">
    <property type="entry name" value="SANT"/>
    <property type="match status" value="2"/>
</dbReference>
<keyword evidence="4" id="KW-0677">Repeat</keyword>
<dbReference type="GO" id="GO:0051301">
    <property type="term" value="P:cell division"/>
    <property type="evidence" value="ECO:0007669"/>
    <property type="project" value="UniProtKB-KW"/>
</dbReference>
<keyword evidence="7" id="KW-0539">Nucleus</keyword>
<dbReference type="PANTHER" id="PTHR45885:SF1">
    <property type="entry name" value="CELL DIVISION CYCLE 5-LIKE PROTEIN"/>
    <property type="match status" value="1"/>
</dbReference>
<proteinExistence type="inferred from homology"/>
<dbReference type="FunCoup" id="Q5CS60">
    <property type="interactions" value="355"/>
</dbReference>
<dbReference type="InterPro" id="IPR001005">
    <property type="entry name" value="SANT/Myb"/>
</dbReference>
<dbReference type="InterPro" id="IPR047242">
    <property type="entry name" value="CDC5L/Cef1"/>
</dbReference>
<evidence type="ECO:0000256" key="1">
    <source>
        <dbReference type="ARBA" id="ARBA00010506"/>
    </source>
</evidence>
<feature type="region of interest" description="Disordered" evidence="8">
    <location>
        <begin position="116"/>
        <end position="143"/>
    </location>
</feature>
<dbReference type="InterPro" id="IPR021786">
    <property type="entry name" value="Cdc5p/Cef1_C"/>
</dbReference>
<evidence type="ECO:0000256" key="6">
    <source>
        <dbReference type="ARBA" id="ARBA00023187"/>
    </source>
</evidence>
<keyword evidence="6" id="KW-0508">mRNA splicing</keyword>
<keyword evidence="3" id="KW-0747">Spliceosome</keyword>
<evidence type="ECO:0000259" key="10">
    <source>
        <dbReference type="PROSITE" id="PS51294"/>
    </source>
</evidence>
<dbReference type="Pfam" id="PF11831">
    <property type="entry name" value="Myb_Cef"/>
    <property type="match status" value="1"/>
</dbReference>
<dbReference type="FunFam" id="1.10.10.60:FF:000021">
    <property type="entry name" value="CDC5 cell division cycle 5-like"/>
    <property type="match status" value="1"/>
</dbReference>
<dbReference type="GO" id="GO:0005681">
    <property type="term" value="C:spliceosomal complex"/>
    <property type="evidence" value="ECO:0007669"/>
    <property type="project" value="UniProtKB-KW"/>
</dbReference>
<keyword evidence="11" id="KW-0131">Cell cycle</keyword>
<feature type="region of interest" description="Disordered" evidence="8">
    <location>
        <begin position="250"/>
        <end position="279"/>
    </location>
</feature>
<dbReference type="OMA" id="EMYKMQA"/>
<dbReference type="AlphaFoldDB" id="Q5CS60"/>
<sequence>SAKMSMIQNGGLWKNSEDEILKAAVMKYGLNNWSRVASLLIMKSAKQCKSRWYEWLDPRVKKTEWSRAEEEKLLHLAKLFPCQWRTIAPLVGRTAHQCLEHYESLLDRATGQKIPKELDPRLLKPGEIDPNPETKPSKPDSIDMDEEEIEMLAEARARLANTNGRKAKRKARERYLEEARRIAMLQKRRELKAAGMLSHASIMRYRKKKYKGVDYLNEIPFEEAPEEGAFKMDQDPKKTEKKISYAELEGLNTKMKSSQSKNKSNSQVSGKEGQNKKHVSFKFEEPNRIFVKKRKLDLPKPQLSLNDVKMISNLNFEIENSSDSVHKSTESASMHSKVLNSIIDPQRSTILEESRAILWEISQPSPFNPVEMDKFPVPGNESNREIQDEKLIREINLGQISRRIKNFNELGSNRSSISTILGHRTLSDRFSLNTGSVIGDQGSISSMDPIGRKARFEMYKMQAKTLLYDLPPAKNKVEVDLDYLKKQFLDKQKKFIERENRKKLDQMDIQREIQIQEEERKRLQWEKETQVIKLGLPRPYLLKENIFSRIDQEQSEEGINNDGGSYNKQIFELIQKEIIYLFYRDMRNHPQQIPEFISDLYGNELFQNMTKDFSNLEDSNLIEFDESLTTKEIENASKLINDEILNLTSNNTNKNLNKDLEDIISNPIYDPKYIYVPYKKEFMPLKDLSEPHKESAFKNVIMHLNLENDKVKQENSQFIDELEDNLSMIISESLTLEKEINEVTLSNTELKADINALLLLEKQDQTSYINRIQELKQLINYEKNINKSLQNFYYNLSLQS</sequence>
<dbReference type="SUPFAM" id="SSF46689">
    <property type="entry name" value="Homeodomain-like"/>
    <property type="match status" value="1"/>
</dbReference>
<dbReference type="KEGG" id="cpv:cgd5_110"/>
<feature type="non-terminal residue" evidence="11">
    <location>
        <position position="1"/>
    </location>
</feature>
<dbReference type="PROSITE" id="PS50090">
    <property type="entry name" value="MYB_LIKE"/>
    <property type="match status" value="2"/>
</dbReference>
<keyword evidence="2" id="KW-0507">mRNA processing</keyword>
<evidence type="ECO:0000256" key="8">
    <source>
        <dbReference type="SAM" id="MobiDB-lite"/>
    </source>
</evidence>
<dbReference type="Proteomes" id="UP000006726">
    <property type="component" value="Chromosome 5"/>
</dbReference>
<evidence type="ECO:0000256" key="5">
    <source>
        <dbReference type="ARBA" id="ARBA00023125"/>
    </source>
</evidence>
<organism evidence="11 12">
    <name type="scientific">Cryptosporidium parvum (strain Iowa II)</name>
    <dbReference type="NCBI Taxonomy" id="353152"/>
    <lineage>
        <taxon>Eukaryota</taxon>
        <taxon>Sar</taxon>
        <taxon>Alveolata</taxon>
        <taxon>Apicomplexa</taxon>
        <taxon>Conoidasida</taxon>
        <taxon>Coccidia</taxon>
        <taxon>Eucoccidiorida</taxon>
        <taxon>Eimeriorina</taxon>
        <taxon>Cryptosporidiidae</taxon>
        <taxon>Cryptosporidium</taxon>
    </lineage>
</organism>
<feature type="domain" description="HTH myb-type" evidence="10">
    <location>
        <begin position="5"/>
        <end position="56"/>
    </location>
</feature>
<dbReference type="EMBL" id="AAEE01000007">
    <property type="protein sequence ID" value="EAK88271.1"/>
    <property type="molecule type" value="Genomic_DNA"/>
</dbReference>
<keyword evidence="5" id="KW-0238">DNA-binding</keyword>
<dbReference type="InterPro" id="IPR017930">
    <property type="entry name" value="Myb_dom"/>
</dbReference>
<dbReference type="GO" id="GO:0003677">
    <property type="term" value="F:DNA binding"/>
    <property type="evidence" value="ECO:0007669"/>
    <property type="project" value="UniProtKB-KW"/>
</dbReference>
<feature type="domain" description="HTH myb-type" evidence="10">
    <location>
        <begin position="57"/>
        <end position="110"/>
    </location>
</feature>
<dbReference type="Pfam" id="PF00249">
    <property type="entry name" value="Myb_DNA-binding"/>
    <property type="match status" value="2"/>
</dbReference>
<evidence type="ECO:0000259" key="9">
    <source>
        <dbReference type="PROSITE" id="PS50090"/>
    </source>
</evidence>
<feature type="domain" description="Myb-like" evidence="9">
    <location>
        <begin position="11"/>
        <end position="56"/>
    </location>
</feature>
<dbReference type="GO" id="GO:0000398">
    <property type="term" value="P:mRNA splicing, via spliceosome"/>
    <property type="evidence" value="ECO:0007669"/>
    <property type="project" value="InterPro"/>
</dbReference>
<name>Q5CS60_CRYPI</name>
<dbReference type="GeneID" id="3373318"/>
<accession>Q5CS60</accession>
<evidence type="ECO:0000256" key="3">
    <source>
        <dbReference type="ARBA" id="ARBA00022728"/>
    </source>
</evidence>
<gene>
    <name evidence="11" type="ORF">cgd5_110</name>
</gene>
<protein>
    <submittedName>
        <fullName evidence="11">CDC5 cell division cycle 5-like</fullName>
    </submittedName>
</protein>
<dbReference type="STRING" id="353152.Q5CS60"/>
<feature type="compositionally biased region" description="Basic and acidic residues" evidence="8">
    <location>
        <begin position="116"/>
        <end position="127"/>
    </location>
</feature>
<dbReference type="InterPro" id="IPR047240">
    <property type="entry name" value="SANT_CDC5L_II"/>
</dbReference>
<evidence type="ECO:0000256" key="4">
    <source>
        <dbReference type="ARBA" id="ARBA00022737"/>
    </source>
</evidence>
<comment type="caution">
    <text evidence="11">The sequence shown here is derived from an EMBL/GenBank/DDBJ whole genome shotgun (WGS) entry which is preliminary data.</text>
</comment>
<keyword evidence="11" id="KW-0132">Cell division</keyword>
<dbReference type="RefSeq" id="XP_625976.1">
    <property type="nucleotide sequence ID" value="XM_625976.1"/>
</dbReference>
<reference evidence="11 12" key="1">
    <citation type="journal article" date="2004" name="Science">
        <title>Complete genome sequence of the apicomplexan, Cryptosporidium parvum.</title>
        <authorList>
            <person name="Abrahamsen M.S."/>
            <person name="Templeton T.J."/>
            <person name="Enomoto S."/>
            <person name="Abrahante J.E."/>
            <person name="Zhu G."/>
            <person name="Lancto C.A."/>
            <person name="Deng M."/>
            <person name="Liu C."/>
            <person name="Widmer G."/>
            <person name="Tzipori S."/>
            <person name="Buck G.A."/>
            <person name="Xu P."/>
            <person name="Bankier A.T."/>
            <person name="Dear P.H."/>
            <person name="Konfortov B.A."/>
            <person name="Spriggs H.F."/>
            <person name="Iyer L."/>
            <person name="Anantharaman V."/>
            <person name="Aravind L."/>
            <person name="Kapur V."/>
        </authorList>
    </citation>
    <scope>NUCLEOTIDE SEQUENCE [LARGE SCALE GENOMIC DNA]</scope>
    <source>
        <strain evidence="12">Iowa II</strain>
    </source>
</reference>
<feature type="domain" description="Myb-like" evidence="9">
    <location>
        <begin position="57"/>
        <end position="106"/>
    </location>
</feature>
<dbReference type="InterPro" id="IPR009057">
    <property type="entry name" value="Homeodomain-like_sf"/>
</dbReference>
<dbReference type="PANTHER" id="PTHR45885">
    <property type="entry name" value="CELL DIVISION CYCLE 5-LIKE PROTEIN"/>
    <property type="match status" value="1"/>
</dbReference>